<dbReference type="OrthoDB" id="3828349at2"/>
<dbReference type="SUPFAM" id="SSF46785">
    <property type="entry name" value="Winged helix' DNA-binding domain"/>
    <property type="match status" value="1"/>
</dbReference>
<dbReference type="InterPro" id="IPR036390">
    <property type="entry name" value="WH_DNA-bd_sf"/>
</dbReference>
<evidence type="ECO:0000313" key="7">
    <source>
        <dbReference type="Proteomes" id="UP000184501"/>
    </source>
</evidence>
<keyword evidence="2" id="KW-0805">Transcription regulation</keyword>
<sequence length="308" mass="33639">MDLDAVRTFVVVAEQGKFQDAADEIGISQQAVSKRIAALETDLGVRLFTRTARGAELTIDGQAFLPHARVVLDAARRAADSVRPGRRALRVDVLSRQIAPAGLLRDFHRRNPDVELDVVALPNAEAATAAVHAGTIDAAFCTQRIPADRLPGNVRTTRVLDEPIELLTGPAHDLATARAVSPAELGGLRIWMPGNVTGTEWTAYYEELAAAFGLTIDPTGPDFGIEHLLDMVSDSSSLATFVGARTRLVWTARQDLRRIPLRDPVPVYPHSLIWRADNTHPALATLRRHLRRRPADLGDVDTWAPSWA</sequence>
<name>A0A1M5FE00_STRHI</name>
<accession>A0A1M5FE00</accession>
<evidence type="ECO:0000313" key="6">
    <source>
        <dbReference type="EMBL" id="SHF89311.1"/>
    </source>
</evidence>
<proteinExistence type="inferred from homology"/>
<dbReference type="InterPro" id="IPR036388">
    <property type="entry name" value="WH-like_DNA-bd_sf"/>
</dbReference>
<dbReference type="SUPFAM" id="SSF53850">
    <property type="entry name" value="Periplasmic binding protein-like II"/>
    <property type="match status" value="1"/>
</dbReference>
<evidence type="ECO:0000256" key="3">
    <source>
        <dbReference type="ARBA" id="ARBA00023125"/>
    </source>
</evidence>
<dbReference type="InterPro" id="IPR005119">
    <property type="entry name" value="LysR_subst-bd"/>
</dbReference>
<keyword evidence="7" id="KW-1185">Reference proteome</keyword>
<dbReference type="Gene3D" id="3.40.190.290">
    <property type="match status" value="1"/>
</dbReference>
<dbReference type="EMBL" id="FQVN01000005">
    <property type="protein sequence ID" value="SHF89311.1"/>
    <property type="molecule type" value="Genomic_DNA"/>
</dbReference>
<evidence type="ECO:0000256" key="2">
    <source>
        <dbReference type="ARBA" id="ARBA00023015"/>
    </source>
</evidence>
<dbReference type="AlphaFoldDB" id="A0A1M5FE00"/>
<evidence type="ECO:0000256" key="4">
    <source>
        <dbReference type="ARBA" id="ARBA00023163"/>
    </source>
</evidence>
<gene>
    <name evidence="6" type="ORF">SAMN05444320_105379</name>
</gene>
<dbReference type="Gene3D" id="1.10.10.10">
    <property type="entry name" value="Winged helix-like DNA-binding domain superfamily/Winged helix DNA-binding domain"/>
    <property type="match status" value="1"/>
</dbReference>
<protein>
    <submittedName>
        <fullName evidence="6">DNA-binding transcriptional regulator, LysR family</fullName>
    </submittedName>
</protein>
<dbReference type="GO" id="GO:0032993">
    <property type="term" value="C:protein-DNA complex"/>
    <property type="evidence" value="ECO:0007669"/>
    <property type="project" value="TreeGrafter"/>
</dbReference>
<dbReference type="RefSeq" id="WP_073484529.1">
    <property type="nucleotide sequence ID" value="NZ_FQVN01000005.1"/>
</dbReference>
<dbReference type="GO" id="GO:0003700">
    <property type="term" value="F:DNA-binding transcription factor activity"/>
    <property type="evidence" value="ECO:0007669"/>
    <property type="project" value="InterPro"/>
</dbReference>
<dbReference type="FunFam" id="1.10.10.10:FF:000001">
    <property type="entry name" value="LysR family transcriptional regulator"/>
    <property type="match status" value="1"/>
</dbReference>
<keyword evidence="3 6" id="KW-0238">DNA-binding</keyword>
<dbReference type="InterPro" id="IPR000847">
    <property type="entry name" value="LysR_HTH_N"/>
</dbReference>
<feature type="domain" description="HTH lysR-type" evidence="5">
    <location>
        <begin position="1"/>
        <end position="58"/>
    </location>
</feature>
<evidence type="ECO:0000256" key="1">
    <source>
        <dbReference type="ARBA" id="ARBA00009437"/>
    </source>
</evidence>
<dbReference type="PANTHER" id="PTHR30346:SF0">
    <property type="entry name" value="HCA OPERON TRANSCRIPTIONAL ACTIVATOR HCAR"/>
    <property type="match status" value="1"/>
</dbReference>
<dbReference type="PRINTS" id="PR00039">
    <property type="entry name" value="HTHLYSR"/>
</dbReference>
<keyword evidence="4" id="KW-0804">Transcription</keyword>
<dbReference type="PROSITE" id="PS50931">
    <property type="entry name" value="HTH_LYSR"/>
    <property type="match status" value="1"/>
</dbReference>
<dbReference type="GO" id="GO:0003677">
    <property type="term" value="F:DNA binding"/>
    <property type="evidence" value="ECO:0007669"/>
    <property type="project" value="UniProtKB-KW"/>
</dbReference>
<dbReference type="STRING" id="2017.SAMN05444320_105379"/>
<organism evidence="6 7">
    <name type="scientific">Streptoalloteichus hindustanus</name>
    <dbReference type="NCBI Taxonomy" id="2017"/>
    <lineage>
        <taxon>Bacteria</taxon>
        <taxon>Bacillati</taxon>
        <taxon>Actinomycetota</taxon>
        <taxon>Actinomycetes</taxon>
        <taxon>Pseudonocardiales</taxon>
        <taxon>Pseudonocardiaceae</taxon>
        <taxon>Streptoalloteichus</taxon>
    </lineage>
</organism>
<dbReference type="PANTHER" id="PTHR30346">
    <property type="entry name" value="TRANSCRIPTIONAL DUAL REGULATOR HCAR-RELATED"/>
    <property type="match status" value="1"/>
</dbReference>
<dbReference type="Pfam" id="PF03466">
    <property type="entry name" value="LysR_substrate"/>
    <property type="match status" value="1"/>
</dbReference>
<dbReference type="Pfam" id="PF00126">
    <property type="entry name" value="HTH_1"/>
    <property type="match status" value="1"/>
</dbReference>
<evidence type="ECO:0000259" key="5">
    <source>
        <dbReference type="PROSITE" id="PS50931"/>
    </source>
</evidence>
<comment type="similarity">
    <text evidence="1">Belongs to the LysR transcriptional regulatory family.</text>
</comment>
<reference evidence="6 7" key="1">
    <citation type="submission" date="2016-11" db="EMBL/GenBank/DDBJ databases">
        <authorList>
            <person name="Jaros S."/>
            <person name="Januszkiewicz K."/>
            <person name="Wedrychowicz H."/>
        </authorList>
    </citation>
    <scope>NUCLEOTIDE SEQUENCE [LARGE SCALE GENOMIC DNA]</scope>
    <source>
        <strain evidence="6 7">DSM 44523</strain>
    </source>
</reference>
<dbReference type="Proteomes" id="UP000184501">
    <property type="component" value="Unassembled WGS sequence"/>
</dbReference>